<dbReference type="OrthoDB" id="9800958at2"/>
<dbReference type="InterPro" id="IPR036565">
    <property type="entry name" value="Mur-like_cat_sf"/>
</dbReference>
<gene>
    <name evidence="5" type="ORF">DMO24_23210</name>
</gene>
<dbReference type="PANTHER" id="PTHR23135:SF4">
    <property type="entry name" value="UDP-N-ACETYLMURAMOYL-L-ALANYL-D-GLUTAMATE--2,6-DIAMINOPIMELATE LIGASE MURE HOMOLOG, CHLOROPLASTIC"/>
    <property type="match status" value="1"/>
</dbReference>
<keyword evidence="2" id="KW-0131">Cell cycle</keyword>
<dbReference type="SUPFAM" id="SSF63418">
    <property type="entry name" value="MurE/MurF N-terminal domain"/>
    <property type="match status" value="1"/>
</dbReference>
<organism evidence="5 6">
    <name type="scientific">Modestobacter versicolor</name>
    <dbReference type="NCBI Taxonomy" id="429133"/>
    <lineage>
        <taxon>Bacteria</taxon>
        <taxon>Bacillati</taxon>
        <taxon>Actinomycetota</taxon>
        <taxon>Actinomycetes</taxon>
        <taxon>Geodermatophilales</taxon>
        <taxon>Geodermatophilaceae</taxon>
        <taxon>Modestobacter</taxon>
    </lineage>
</organism>
<dbReference type="SUPFAM" id="SSF53623">
    <property type="entry name" value="MurD-like peptide ligases, catalytic domain"/>
    <property type="match status" value="1"/>
</dbReference>
<dbReference type="RefSeq" id="WP_110554433.1">
    <property type="nucleotide sequence ID" value="NZ_QKNV01000492.1"/>
</dbReference>
<dbReference type="GO" id="GO:0016881">
    <property type="term" value="F:acid-amino acid ligase activity"/>
    <property type="evidence" value="ECO:0007669"/>
    <property type="project" value="InterPro"/>
</dbReference>
<protein>
    <submittedName>
        <fullName evidence="5">UDP-N-acetylmuramoyl-L-alanyl-D-glutamate--2, 6-diaminopimelate ligase</fullName>
    </submittedName>
</protein>
<dbReference type="Pfam" id="PF01225">
    <property type="entry name" value="Mur_ligase"/>
    <property type="match status" value="1"/>
</dbReference>
<proteinExistence type="predicted"/>
<accession>A0A323V2H7</accession>
<sequence>MSLPPVTWSAVEHRARAVATGPVARSGGADDLLLRGLVTDSRAVTPGSLFACVRGGSSDGHRFAEAAVAAGAAALLTDRPVPGDAPRLQVPSVRALLGPLGALLAGDPADELRLVGVTGSNGKTTTSTLVRGVLEAAGECAGVVTTLGARVAGQERGTRLTTPEAPELHGLLRWMRDAGATSAVVEASSIALDVGRVDGVHVEVAVFTGFEEDHLDHHGTIEQYWASKALLFSPERSDSAVVVVDEPWGRRLADQTRVPVTRVSTRADADADVRVISWRTGAEGTSLVLEDPDGRHWICSPLVGRVHVSNLAAAWATGRSLGLSPDTVAAGLAATAPPAGRNTLLRGA</sequence>
<dbReference type="PANTHER" id="PTHR23135">
    <property type="entry name" value="MUR LIGASE FAMILY MEMBER"/>
    <property type="match status" value="1"/>
</dbReference>
<evidence type="ECO:0000313" key="5">
    <source>
        <dbReference type="EMBL" id="PZA18975.1"/>
    </source>
</evidence>
<dbReference type="EMBL" id="QKNV01000492">
    <property type="protein sequence ID" value="PZA18975.1"/>
    <property type="molecule type" value="Genomic_DNA"/>
</dbReference>
<dbReference type="InterPro" id="IPR000713">
    <property type="entry name" value="Mur_ligase_N"/>
</dbReference>
<dbReference type="Pfam" id="PF08245">
    <property type="entry name" value="Mur_ligase_M"/>
    <property type="match status" value="1"/>
</dbReference>
<feature type="domain" description="Mur ligase central" evidence="4">
    <location>
        <begin position="117"/>
        <end position="317"/>
    </location>
</feature>
<evidence type="ECO:0000313" key="6">
    <source>
        <dbReference type="Proteomes" id="UP000247602"/>
    </source>
</evidence>
<dbReference type="AlphaFoldDB" id="A0A323V2H7"/>
<dbReference type="InterPro" id="IPR013221">
    <property type="entry name" value="Mur_ligase_cen"/>
</dbReference>
<dbReference type="Gene3D" id="3.40.1390.10">
    <property type="entry name" value="MurE/MurF, N-terminal domain"/>
    <property type="match status" value="1"/>
</dbReference>
<evidence type="ECO:0000259" key="3">
    <source>
        <dbReference type="Pfam" id="PF01225"/>
    </source>
</evidence>
<dbReference type="InterPro" id="IPR035911">
    <property type="entry name" value="MurE/MurF_N"/>
</dbReference>
<keyword evidence="6" id="KW-1185">Reference proteome</keyword>
<evidence type="ECO:0000256" key="2">
    <source>
        <dbReference type="ARBA" id="ARBA00023306"/>
    </source>
</evidence>
<feature type="domain" description="Mur ligase N-terminal catalytic" evidence="3">
    <location>
        <begin position="36"/>
        <end position="81"/>
    </location>
</feature>
<dbReference type="Proteomes" id="UP000247602">
    <property type="component" value="Unassembled WGS sequence"/>
</dbReference>
<evidence type="ECO:0000259" key="4">
    <source>
        <dbReference type="Pfam" id="PF08245"/>
    </source>
</evidence>
<keyword evidence="1" id="KW-0132">Cell division</keyword>
<name>A0A323V2H7_9ACTN</name>
<reference evidence="5 6" key="1">
    <citation type="submission" date="2018-06" db="EMBL/GenBank/DDBJ databases">
        <title>Draft genome sequence of Modestobacter versicolor CP153-2.</title>
        <authorList>
            <person name="Gundlapally S.R."/>
        </authorList>
    </citation>
    <scope>NUCLEOTIDE SEQUENCE [LARGE SCALE GENOMIC DNA]</scope>
    <source>
        <strain evidence="5 6">CP153-2</strain>
    </source>
</reference>
<keyword evidence="5" id="KW-0436">Ligase</keyword>
<dbReference type="Gene3D" id="3.40.1190.10">
    <property type="entry name" value="Mur-like, catalytic domain"/>
    <property type="match status" value="1"/>
</dbReference>
<dbReference type="GO" id="GO:0005524">
    <property type="term" value="F:ATP binding"/>
    <property type="evidence" value="ECO:0007669"/>
    <property type="project" value="InterPro"/>
</dbReference>
<dbReference type="GO" id="GO:0051301">
    <property type="term" value="P:cell division"/>
    <property type="evidence" value="ECO:0007669"/>
    <property type="project" value="UniProtKB-KW"/>
</dbReference>
<evidence type="ECO:0000256" key="1">
    <source>
        <dbReference type="ARBA" id="ARBA00022618"/>
    </source>
</evidence>
<feature type="non-terminal residue" evidence="5">
    <location>
        <position position="348"/>
    </location>
</feature>
<comment type="caution">
    <text evidence="5">The sequence shown here is derived from an EMBL/GenBank/DDBJ whole genome shotgun (WGS) entry which is preliminary data.</text>
</comment>